<feature type="transmembrane region" description="Helical" evidence="2">
    <location>
        <begin position="72"/>
        <end position="90"/>
    </location>
</feature>
<protein>
    <recommendedName>
        <fullName evidence="5">Methyltransferase</fullName>
    </recommendedName>
</protein>
<organism evidence="3 4">
    <name type="scientific">Cohnella rhizosphaerae</name>
    <dbReference type="NCBI Taxonomy" id="1457232"/>
    <lineage>
        <taxon>Bacteria</taxon>
        <taxon>Bacillati</taxon>
        <taxon>Bacillota</taxon>
        <taxon>Bacilli</taxon>
        <taxon>Bacillales</taxon>
        <taxon>Paenibacillaceae</taxon>
        <taxon>Cohnella</taxon>
    </lineage>
</organism>
<accession>A0A9X4KYT9</accession>
<feature type="region of interest" description="Disordered" evidence="1">
    <location>
        <begin position="1"/>
        <end position="28"/>
    </location>
</feature>
<dbReference type="AlphaFoldDB" id="A0A9X4KYT9"/>
<name>A0A9X4KYT9_9BACL</name>
<keyword evidence="2" id="KW-0472">Membrane</keyword>
<proteinExistence type="predicted"/>
<dbReference type="Proteomes" id="UP001153404">
    <property type="component" value="Unassembled WGS sequence"/>
</dbReference>
<evidence type="ECO:0000313" key="4">
    <source>
        <dbReference type="Proteomes" id="UP001153404"/>
    </source>
</evidence>
<feature type="transmembrane region" description="Helical" evidence="2">
    <location>
        <begin position="43"/>
        <end position="60"/>
    </location>
</feature>
<comment type="caution">
    <text evidence="3">The sequence shown here is derived from an EMBL/GenBank/DDBJ whole genome shotgun (WGS) entry which is preliminary data.</text>
</comment>
<keyword evidence="2" id="KW-0812">Transmembrane</keyword>
<evidence type="ECO:0000256" key="2">
    <source>
        <dbReference type="SAM" id="Phobius"/>
    </source>
</evidence>
<reference evidence="3" key="1">
    <citation type="submission" date="2022-10" db="EMBL/GenBank/DDBJ databases">
        <title>Comparative genomic analysis of Cohnella hashimotonis sp. nov., isolated from the International Space Station.</title>
        <authorList>
            <person name="Simpson A."/>
            <person name="Venkateswaran K."/>
        </authorList>
    </citation>
    <scope>NUCLEOTIDE SEQUENCE</scope>
    <source>
        <strain evidence="3">DSM 28161</strain>
    </source>
</reference>
<keyword evidence="2" id="KW-1133">Transmembrane helix</keyword>
<evidence type="ECO:0000313" key="3">
    <source>
        <dbReference type="EMBL" id="MDG0812993.1"/>
    </source>
</evidence>
<evidence type="ECO:0000256" key="1">
    <source>
        <dbReference type="SAM" id="MobiDB-lite"/>
    </source>
</evidence>
<feature type="compositionally biased region" description="Basic and acidic residues" evidence="1">
    <location>
        <begin position="1"/>
        <end position="16"/>
    </location>
</feature>
<dbReference type="RefSeq" id="WP_277536674.1">
    <property type="nucleotide sequence ID" value="NZ_JAPDIA010000008.1"/>
</dbReference>
<gene>
    <name evidence="3" type="ORF">OMP40_29510</name>
</gene>
<sequence>MSRSWERAVQRNTKEINKRRKKEGKQGFSAPAAQIDRFKGRSFIMPFTLVLLIVFYILLFQPWSADFKQSAGMFWATVGCYVLLAVFYFLRRPYLSVAKDRLETRKFAGYKTLKPLEVRKIVQMPGYIVIEPVKGGNWVFSKLMNRYPLDAMSVRLKAYASQHQIEWETRAK</sequence>
<evidence type="ECO:0008006" key="5">
    <source>
        <dbReference type="Google" id="ProtNLM"/>
    </source>
</evidence>
<keyword evidence="4" id="KW-1185">Reference proteome</keyword>
<dbReference type="EMBL" id="JAPDIA010000008">
    <property type="protein sequence ID" value="MDG0812993.1"/>
    <property type="molecule type" value="Genomic_DNA"/>
</dbReference>